<gene>
    <name evidence="1" type="ORF">IU459_34190</name>
</gene>
<proteinExistence type="predicted"/>
<sequence>MNYPELADPYMALGQGDVDVLVFQYRLCALIWLHRTTSAAIDTELARLAEMEETGSHRVPGWQGELDLVLSEVQGILNGEAAPVGAGTIIASCCSALESLLTDMLPTGSRRGLRPKAQAVANLLADREEADAIVEHDDWLAKQRNSFAHRLTDEGGHWDDDPNSQRYDFDDDTVEETFERCGEIATLLDKRYEEITRWREARP</sequence>
<dbReference type="RefSeq" id="WP_195133738.1">
    <property type="nucleotide sequence ID" value="NZ_JADLQX010000046.1"/>
</dbReference>
<accession>A0ABS0D159</accession>
<keyword evidence="2" id="KW-1185">Reference proteome</keyword>
<evidence type="ECO:0000313" key="1">
    <source>
        <dbReference type="EMBL" id="MBF6302554.1"/>
    </source>
</evidence>
<evidence type="ECO:0000313" key="2">
    <source>
        <dbReference type="Proteomes" id="UP000702209"/>
    </source>
</evidence>
<name>A0ABS0D159_9NOCA</name>
<organism evidence="1 2">
    <name type="scientific">Nocardia amamiensis</name>
    <dbReference type="NCBI Taxonomy" id="404578"/>
    <lineage>
        <taxon>Bacteria</taxon>
        <taxon>Bacillati</taxon>
        <taxon>Actinomycetota</taxon>
        <taxon>Actinomycetes</taxon>
        <taxon>Mycobacteriales</taxon>
        <taxon>Nocardiaceae</taxon>
        <taxon>Nocardia</taxon>
    </lineage>
</organism>
<dbReference type="EMBL" id="JADLQX010000046">
    <property type="protein sequence ID" value="MBF6302554.1"/>
    <property type="molecule type" value="Genomic_DNA"/>
</dbReference>
<comment type="caution">
    <text evidence="1">The sequence shown here is derived from an EMBL/GenBank/DDBJ whole genome shotgun (WGS) entry which is preliminary data.</text>
</comment>
<reference evidence="1 2" key="1">
    <citation type="submission" date="2020-10" db="EMBL/GenBank/DDBJ databases">
        <title>Identification of Nocardia species via Next-generation sequencing and recognition of intraspecies genetic diversity.</title>
        <authorList>
            <person name="Li P."/>
            <person name="Li P."/>
            <person name="Lu B."/>
        </authorList>
    </citation>
    <scope>NUCLEOTIDE SEQUENCE [LARGE SCALE GENOMIC DNA]</scope>
    <source>
        <strain evidence="1 2">BJ06-0157</strain>
    </source>
</reference>
<protein>
    <submittedName>
        <fullName evidence="1">Uncharacterized protein</fullName>
    </submittedName>
</protein>
<dbReference type="Proteomes" id="UP000702209">
    <property type="component" value="Unassembled WGS sequence"/>
</dbReference>